<dbReference type="EMBL" id="CACRXK020015303">
    <property type="protein sequence ID" value="CAB4028179.1"/>
    <property type="molecule type" value="Genomic_DNA"/>
</dbReference>
<organism evidence="1 2">
    <name type="scientific">Paramuricea clavata</name>
    <name type="common">Red gorgonian</name>
    <name type="synonym">Violescent sea-whip</name>
    <dbReference type="NCBI Taxonomy" id="317549"/>
    <lineage>
        <taxon>Eukaryota</taxon>
        <taxon>Metazoa</taxon>
        <taxon>Cnidaria</taxon>
        <taxon>Anthozoa</taxon>
        <taxon>Octocorallia</taxon>
        <taxon>Malacalcyonacea</taxon>
        <taxon>Plexauridae</taxon>
        <taxon>Paramuricea</taxon>
    </lineage>
</organism>
<reference evidence="1" key="1">
    <citation type="submission" date="2020-04" db="EMBL/GenBank/DDBJ databases">
        <authorList>
            <person name="Alioto T."/>
            <person name="Alioto T."/>
            <person name="Gomez Garrido J."/>
        </authorList>
    </citation>
    <scope>NUCLEOTIDE SEQUENCE</scope>
    <source>
        <strain evidence="1">A484AB</strain>
    </source>
</reference>
<comment type="caution">
    <text evidence="1">The sequence shown here is derived from an EMBL/GenBank/DDBJ whole genome shotgun (WGS) entry which is preliminary data.</text>
</comment>
<evidence type="ECO:0000313" key="2">
    <source>
        <dbReference type="Proteomes" id="UP001152795"/>
    </source>
</evidence>
<dbReference type="AlphaFoldDB" id="A0A6S7L6T7"/>
<dbReference type="Proteomes" id="UP001152795">
    <property type="component" value="Unassembled WGS sequence"/>
</dbReference>
<evidence type="ECO:0000313" key="1">
    <source>
        <dbReference type="EMBL" id="CAB4028179.1"/>
    </source>
</evidence>
<accession>A0A6S7L6T7</accession>
<keyword evidence="2" id="KW-1185">Reference proteome</keyword>
<proteinExistence type="predicted"/>
<name>A0A6S7L6T7_PARCT</name>
<gene>
    <name evidence="1" type="ORF">PACLA_8A076558</name>
</gene>
<protein>
    <submittedName>
        <fullName evidence="1">Uncharacterized protein</fullName>
    </submittedName>
</protein>
<sequence>MLTMALLLSVVYYTGFTTRVYADENVTRRWCLRIEEHLSKDSSIYERLAPNTTSILVKGSQVMINDNVLNQTILCDSSITVCTSGNIWRCIYEVIIISTVFILSVLSKKLAGSKRHTAEIFKRRNRFIEEIEDIKRWGNSMKPNVIVEQDWKIDWTSDIWLGRNNDVETSSTVLIHYKKTQVKTRDDHAYNKH</sequence>